<keyword evidence="6 8" id="KW-1133">Transmembrane helix</keyword>
<dbReference type="GO" id="GO:0016757">
    <property type="term" value="F:glycosyltransferase activity"/>
    <property type="evidence" value="ECO:0007669"/>
    <property type="project" value="UniProtKB-KW"/>
</dbReference>
<evidence type="ECO:0000259" key="9">
    <source>
        <dbReference type="Pfam" id="PF00535"/>
    </source>
</evidence>
<accession>A0A4R5WPF4</accession>
<name>A0A4R5WPF4_9MYCO</name>
<evidence type="ECO:0000256" key="3">
    <source>
        <dbReference type="ARBA" id="ARBA00022676"/>
    </source>
</evidence>
<dbReference type="GO" id="GO:0005886">
    <property type="term" value="C:plasma membrane"/>
    <property type="evidence" value="ECO:0007669"/>
    <property type="project" value="TreeGrafter"/>
</dbReference>
<sequence>MSSELVAPKDPQPDVPKLVSVVVPVYRNAESLPQLYTELIDVATSRFPACDLEIVFVDDGSDDDSWAVICALREKDPRRISAHRLSRNFGQLSAMVAGYRLARGDALVSISADLQDPTELIGDMVDRWLAGDDIVIANRAGRSDGALAATTSRIAYWYARRYTPGIPEGGFDYFLMDRRAIDLLLQFKGRFRFLQGDLLWLGLPTSFIPYVRRVRPHGKSGYSFVKRLSNFTDLVIDSSYGLIKLMSRLGFVVAVLGFLYLITVVVDWMAGGTPFKGWAPIMVTLLLLLGFMMMMLGIVGEYLWRIYDQVRERPMHVVYSSDFAQLREGPGQPADAPRRR</sequence>
<feature type="transmembrane region" description="Helical" evidence="8">
    <location>
        <begin position="277"/>
        <end position="304"/>
    </location>
</feature>
<evidence type="ECO:0000256" key="7">
    <source>
        <dbReference type="ARBA" id="ARBA00023136"/>
    </source>
</evidence>
<dbReference type="AlphaFoldDB" id="A0A4R5WPF4"/>
<dbReference type="Proteomes" id="UP001229081">
    <property type="component" value="Unassembled WGS sequence"/>
</dbReference>
<feature type="domain" description="Glycosyltransferase 2-like" evidence="9">
    <location>
        <begin position="20"/>
        <end position="155"/>
    </location>
</feature>
<evidence type="ECO:0000256" key="5">
    <source>
        <dbReference type="ARBA" id="ARBA00022692"/>
    </source>
</evidence>
<evidence type="ECO:0000313" key="11">
    <source>
        <dbReference type="Proteomes" id="UP001229081"/>
    </source>
</evidence>
<dbReference type="InterPro" id="IPR029044">
    <property type="entry name" value="Nucleotide-diphossugar_trans"/>
</dbReference>
<protein>
    <submittedName>
        <fullName evidence="10">Glycosyltransferase family 2 protein</fullName>
        <ecNumber evidence="10">2.4.-.-</ecNumber>
    </submittedName>
</protein>
<dbReference type="InterPro" id="IPR050256">
    <property type="entry name" value="Glycosyltransferase_2"/>
</dbReference>
<dbReference type="PANTHER" id="PTHR48090">
    <property type="entry name" value="UNDECAPRENYL-PHOSPHATE 4-DEOXY-4-FORMAMIDO-L-ARABINOSE TRANSFERASE-RELATED"/>
    <property type="match status" value="1"/>
</dbReference>
<keyword evidence="7 8" id="KW-0472">Membrane</keyword>
<comment type="caution">
    <text evidence="10">The sequence shown here is derived from an EMBL/GenBank/DDBJ whole genome shotgun (WGS) entry which is preliminary data.</text>
</comment>
<dbReference type="PANTHER" id="PTHR48090:SF1">
    <property type="entry name" value="PROPHAGE BACTOPRENOL GLUCOSYL TRANSFERASE HOMOLOG"/>
    <property type="match status" value="1"/>
</dbReference>
<gene>
    <name evidence="10" type="ORF">QXL92_11460</name>
</gene>
<feature type="transmembrane region" description="Helical" evidence="8">
    <location>
        <begin position="249"/>
        <end position="271"/>
    </location>
</feature>
<dbReference type="Gene3D" id="3.90.550.10">
    <property type="entry name" value="Spore Coat Polysaccharide Biosynthesis Protein SpsA, Chain A"/>
    <property type="match status" value="1"/>
</dbReference>
<comment type="similarity">
    <text evidence="2">Belongs to the glycosyltransferase 2 family.</text>
</comment>
<dbReference type="InterPro" id="IPR001173">
    <property type="entry name" value="Glyco_trans_2-like"/>
</dbReference>
<evidence type="ECO:0000256" key="4">
    <source>
        <dbReference type="ARBA" id="ARBA00022679"/>
    </source>
</evidence>
<evidence type="ECO:0000256" key="1">
    <source>
        <dbReference type="ARBA" id="ARBA00004141"/>
    </source>
</evidence>
<keyword evidence="5 8" id="KW-0812">Transmembrane</keyword>
<dbReference type="Pfam" id="PF00535">
    <property type="entry name" value="Glycos_transf_2"/>
    <property type="match status" value="1"/>
</dbReference>
<dbReference type="CDD" id="cd04187">
    <property type="entry name" value="DPM1_like_bac"/>
    <property type="match status" value="1"/>
</dbReference>
<dbReference type="EC" id="2.4.-.-" evidence="10"/>
<dbReference type="EMBL" id="JAUFSA010000001">
    <property type="protein sequence ID" value="MDP7735359.1"/>
    <property type="molecule type" value="Genomic_DNA"/>
</dbReference>
<organism evidence="10 11">
    <name type="scientific">Mycobacterium paragordonae</name>
    <dbReference type="NCBI Taxonomy" id="1389713"/>
    <lineage>
        <taxon>Bacteria</taxon>
        <taxon>Bacillati</taxon>
        <taxon>Actinomycetota</taxon>
        <taxon>Actinomycetes</taxon>
        <taxon>Mycobacteriales</taxon>
        <taxon>Mycobacteriaceae</taxon>
        <taxon>Mycobacterium</taxon>
    </lineage>
</organism>
<evidence type="ECO:0000313" key="10">
    <source>
        <dbReference type="EMBL" id="MDP7735359.1"/>
    </source>
</evidence>
<reference evidence="10" key="1">
    <citation type="submission" date="2023-06" db="EMBL/GenBank/DDBJ databases">
        <title>Identification of two novel mycobacterium reveal diversities and complexities of Mycobacterium gordonae clade.</title>
        <authorList>
            <person name="Matsumoto Y."/>
            <person name="Nakamura S."/>
            <person name="Motooka D."/>
            <person name="Fukushima K."/>
        </authorList>
    </citation>
    <scope>NUCLEOTIDE SEQUENCE</scope>
    <source>
        <strain evidence="10">TY812</strain>
    </source>
</reference>
<evidence type="ECO:0000256" key="6">
    <source>
        <dbReference type="ARBA" id="ARBA00022989"/>
    </source>
</evidence>
<dbReference type="SUPFAM" id="SSF53448">
    <property type="entry name" value="Nucleotide-diphospho-sugar transferases"/>
    <property type="match status" value="1"/>
</dbReference>
<evidence type="ECO:0000256" key="2">
    <source>
        <dbReference type="ARBA" id="ARBA00006739"/>
    </source>
</evidence>
<comment type="subcellular location">
    <subcellularLocation>
        <location evidence="1">Membrane</location>
        <topology evidence="1">Multi-pass membrane protein</topology>
    </subcellularLocation>
</comment>
<evidence type="ECO:0000256" key="8">
    <source>
        <dbReference type="SAM" id="Phobius"/>
    </source>
</evidence>
<keyword evidence="3 10" id="KW-0328">Glycosyltransferase</keyword>
<dbReference type="RefSeq" id="WP_065046785.1">
    <property type="nucleotide sequence ID" value="NZ_JAUFSA010000001.1"/>
</dbReference>
<proteinExistence type="inferred from homology"/>
<keyword evidence="4 10" id="KW-0808">Transferase</keyword>